<evidence type="ECO:0000313" key="1">
    <source>
        <dbReference type="EMBL" id="QJA73961.1"/>
    </source>
</evidence>
<dbReference type="EMBL" id="MT143484">
    <property type="protein sequence ID" value="QJA97336.1"/>
    <property type="molecule type" value="Genomic_DNA"/>
</dbReference>
<evidence type="ECO:0000313" key="2">
    <source>
        <dbReference type="EMBL" id="QJA97336.1"/>
    </source>
</evidence>
<dbReference type="AlphaFoldDB" id="A0A6M3LPX3"/>
<protein>
    <submittedName>
        <fullName evidence="2">Uncharacterized protein</fullName>
    </submittedName>
</protein>
<proteinExistence type="predicted"/>
<organism evidence="2">
    <name type="scientific">viral metagenome</name>
    <dbReference type="NCBI Taxonomy" id="1070528"/>
    <lineage>
        <taxon>unclassified sequences</taxon>
        <taxon>metagenomes</taxon>
        <taxon>organismal metagenomes</taxon>
    </lineage>
</organism>
<accession>A0A6M3LPX3</accession>
<reference evidence="2" key="1">
    <citation type="submission" date="2020-03" db="EMBL/GenBank/DDBJ databases">
        <title>The deep terrestrial virosphere.</title>
        <authorList>
            <person name="Holmfeldt K."/>
            <person name="Nilsson E."/>
            <person name="Simone D."/>
            <person name="Lopez-Fernandez M."/>
            <person name="Wu X."/>
            <person name="de Brujin I."/>
            <person name="Lundin D."/>
            <person name="Andersson A."/>
            <person name="Bertilsson S."/>
            <person name="Dopson M."/>
        </authorList>
    </citation>
    <scope>NUCLEOTIDE SEQUENCE</scope>
    <source>
        <strain evidence="1">MM415A02151</strain>
        <strain evidence="2">MM415B06340</strain>
    </source>
</reference>
<dbReference type="EMBL" id="MT142064">
    <property type="protein sequence ID" value="QJA73961.1"/>
    <property type="molecule type" value="Genomic_DNA"/>
</dbReference>
<name>A0A6M3LPX3_9ZZZZ</name>
<gene>
    <name evidence="1" type="ORF">MM415A02151_0009</name>
    <name evidence="2" type="ORF">MM415B06340_0008</name>
</gene>
<sequence>MNDFEFFCKHNLKWLYILWLPTVEVIKRNEHSDFARYPEAWAHYDPDENKIRIVKGCDCRLLRVHEYGHWLVYRVYLWFDALWEFPWWGLGIRSLCLGHRKGGEA</sequence>